<name>A0A6L2PH89_COPFO</name>
<dbReference type="EMBL" id="BLKM01004627">
    <property type="protein sequence ID" value="GFG31931.1"/>
    <property type="molecule type" value="Genomic_DNA"/>
</dbReference>
<comment type="caution">
    <text evidence="2">The sequence shown here is derived from an EMBL/GenBank/DDBJ whole genome shotgun (WGS) entry which is preliminary data.</text>
</comment>
<dbReference type="PANTHER" id="PTHR21879">
    <property type="entry name" value="FI03362P-RELATED-RELATED"/>
    <property type="match status" value="1"/>
</dbReference>
<keyword evidence="1" id="KW-0732">Signal</keyword>
<evidence type="ECO:0000256" key="1">
    <source>
        <dbReference type="SAM" id="SignalP"/>
    </source>
</evidence>
<evidence type="ECO:0000313" key="2">
    <source>
        <dbReference type="EMBL" id="GFG31931.1"/>
    </source>
</evidence>
<sequence>MQFFAVKVFAFMLCLSLFTEISLVSSLEVNSFAESSGDNFASASKVVYRAYEQCGKVKFGDVLTCLKLRALKFADRMLRSDSIQVVDGINIVKTLPRAEDRNGRQLNLEPIPEVNEAVLPTDPEEKQGKLNEMLVERMARFFQTHSVQFDMPRLMDEVGEHFDGHPVEQGRGKKNRMGLLLLGGMFKSGLLALGLKGLTLLAGKALLVAKIALVLSTIIGLSKLFSSGHGEGKTTYEIVKHPHISHAHTHSSSYGHFDSGSHDYKRSIQTEDAAVYPHLLAYMGQRQGQKA</sequence>
<dbReference type="GO" id="GO:0016020">
    <property type="term" value="C:membrane"/>
    <property type="evidence" value="ECO:0007669"/>
    <property type="project" value="TreeGrafter"/>
</dbReference>
<keyword evidence="3" id="KW-1185">Reference proteome</keyword>
<evidence type="ECO:0000313" key="3">
    <source>
        <dbReference type="Proteomes" id="UP000502823"/>
    </source>
</evidence>
<dbReference type="Pfam" id="PF07898">
    <property type="entry name" value="DUF1676"/>
    <property type="match status" value="1"/>
</dbReference>
<evidence type="ECO:0008006" key="4">
    <source>
        <dbReference type="Google" id="ProtNLM"/>
    </source>
</evidence>
<dbReference type="AlphaFoldDB" id="A0A6L2PH89"/>
<feature type="chain" id="PRO_5026998670" description="Osiris 11" evidence="1">
    <location>
        <begin position="27"/>
        <end position="291"/>
    </location>
</feature>
<dbReference type="Proteomes" id="UP000502823">
    <property type="component" value="Unassembled WGS sequence"/>
</dbReference>
<dbReference type="FunCoup" id="A0A6L2PH89">
    <property type="interactions" value="65"/>
</dbReference>
<proteinExistence type="predicted"/>
<protein>
    <recommendedName>
        <fullName evidence="4">Osiris 11</fullName>
    </recommendedName>
</protein>
<organism evidence="2 3">
    <name type="scientific">Coptotermes formosanus</name>
    <name type="common">Formosan subterranean termite</name>
    <dbReference type="NCBI Taxonomy" id="36987"/>
    <lineage>
        <taxon>Eukaryota</taxon>
        <taxon>Metazoa</taxon>
        <taxon>Ecdysozoa</taxon>
        <taxon>Arthropoda</taxon>
        <taxon>Hexapoda</taxon>
        <taxon>Insecta</taxon>
        <taxon>Pterygota</taxon>
        <taxon>Neoptera</taxon>
        <taxon>Polyneoptera</taxon>
        <taxon>Dictyoptera</taxon>
        <taxon>Blattodea</taxon>
        <taxon>Blattoidea</taxon>
        <taxon>Termitoidae</taxon>
        <taxon>Rhinotermitidae</taxon>
        <taxon>Coptotermes</taxon>
    </lineage>
</organism>
<dbReference type="InterPro" id="IPR012464">
    <property type="entry name" value="DUF1676"/>
</dbReference>
<reference evidence="3" key="1">
    <citation type="submission" date="2020-01" db="EMBL/GenBank/DDBJ databases">
        <title>Draft genome sequence of the Termite Coptotermes fromosanus.</title>
        <authorList>
            <person name="Itakura S."/>
            <person name="Yosikawa Y."/>
            <person name="Umezawa K."/>
        </authorList>
    </citation>
    <scope>NUCLEOTIDE SEQUENCE [LARGE SCALE GENOMIC DNA]</scope>
</reference>
<accession>A0A6L2PH89</accession>
<gene>
    <name evidence="2" type="ORF">Cfor_08087</name>
</gene>
<dbReference type="InParanoid" id="A0A6L2PH89"/>
<feature type="signal peptide" evidence="1">
    <location>
        <begin position="1"/>
        <end position="26"/>
    </location>
</feature>
<dbReference type="OrthoDB" id="6622274at2759"/>